<dbReference type="EMBL" id="QRAO01000001">
    <property type="protein sequence ID" value="RDK88582.1"/>
    <property type="molecule type" value="Genomic_DNA"/>
</dbReference>
<comment type="caution">
    <text evidence="4">The sequence shown here is derived from an EMBL/GenBank/DDBJ whole genome shotgun (WGS) entry which is preliminary data.</text>
</comment>
<dbReference type="Proteomes" id="UP000255317">
    <property type="component" value="Unassembled WGS sequence"/>
</dbReference>
<dbReference type="OrthoDB" id="9813840at2"/>
<evidence type="ECO:0000259" key="3">
    <source>
        <dbReference type="Pfam" id="PF18962"/>
    </source>
</evidence>
<evidence type="ECO:0000313" key="5">
    <source>
        <dbReference type="Proteomes" id="UP000255317"/>
    </source>
</evidence>
<dbReference type="PANTHER" id="PTHR42754">
    <property type="entry name" value="ENDOGLUCANASE"/>
    <property type="match status" value="1"/>
</dbReference>
<dbReference type="InterPro" id="IPR011047">
    <property type="entry name" value="Quinoprotein_ADH-like_sf"/>
</dbReference>
<dbReference type="InterPro" id="IPR026444">
    <property type="entry name" value="Secre_tail"/>
</dbReference>
<dbReference type="SUPFAM" id="SSF50998">
    <property type="entry name" value="Quinoprotein alcohol dehydrogenase-like"/>
    <property type="match status" value="1"/>
</dbReference>
<dbReference type="RefSeq" id="WP_115122271.1">
    <property type="nucleotide sequence ID" value="NZ_QRAO01000001.1"/>
</dbReference>
<gene>
    <name evidence="4" type="ORF">C8D94_101456</name>
</gene>
<evidence type="ECO:0000313" key="4">
    <source>
        <dbReference type="EMBL" id="RDK88582.1"/>
    </source>
</evidence>
<proteinExistence type="predicted"/>
<dbReference type="NCBIfam" id="TIGR04183">
    <property type="entry name" value="Por_Secre_tail"/>
    <property type="match status" value="1"/>
</dbReference>
<feature type="domain" description="Secretion system C-terminal sorting" evidence="3">
    <location>
        <begin position="512"/>
        <end position="577"/>
    </location>
</feature>
<feature type="chain" id="PRO_5016763551" evidence="2">
    <location>
        <begin position="20"/>
        <end position="581"/>
    </location>
</feature>
<name>A0A370QJQ4_9FLAO</name>
<accession>A0A370QJQ4</accession>
<feature type="signal peptide" evidence="2">
    <location>
        <begin position="1"/>
        <end position="19"/>
    </location>
</feature>
<dbReference type="AlphaFoldDB" id="A0A370QJQ4"/>
<dbReference type="PANTHER" id="PTHR42754:SF1">
    <property type="entry name" value="LIPOPROTEIN"/>
    <property type="match status" value="1"/>
</dbReference>
<keyword evidence="5" id="KW-1185">Reference proteome</keyword>
<evidence type="ECO:0000256" key="1">
    <source>
        <dbReference type="ARBA" id="ARBA00022729"/>
    </source>
</evidence>
<evidence type="ECO:0000256" key="2">
    <source>
        <dbReference type="SAM" id="SignalP"/>
    </source>
</evidence>
<dbReference type="Pfam" id="PF18962">
    <property type="entry name" value="Por_Secre_tail"/>
    <property type="match status" value="1"/>
</dbReference>
<reference evidence="4 5" key="1">
    <citation type="submission" date="2018-07" db="EMBL/GenBank/DDBJ databases">
        <title>Genomic Encyclopedia of Type Strains, Phase IV (KMG-IV): sequencing the most valuable type-strain genomes for metagenomic binning, comparative biology and taxonomic classification.</title>
        <authorList>
            <person name="Goeker M."/>
        </authorList>
    </citation>
    <scope>NUCLEOTIDE SEQUENCE [LARGE SCALE GENOMIC DNA]</scope>
    <source>
        <strain evidence="4 5">DSM 101478</strain>
    </source>
</reference>
<keyword evidence="1 2" id="KW-0732">Signal</keyword>
<protein>
    <submittedName>
        <fullName evidence="4">Putative secreted protein (Por secretion system target)</fullName>
    </submittedName>
</protein>
<sequence length="581" mass="65048">MRIFYFYTILMLSLWAAQAQCPQYQDNLVEFISSSHYKDLNTIELEDNSHDFVIVGTKFTESFTQETLFLVRINGSNGSIVWKKEFDQTHASRGFDAVRYDENGQEYIAVTGYTNNGNLNEAYIAVVDATNGTIVRENAFEIEPGFHSQGLHIIYTEKNYNGAPEPGFVVAGFYNFIYTVNVDDNGSGFLMRTDINLAPLWTRSSESSTTGLVDYDMMNRVTETSVGFFVTGSVNEPSGTRQSILLSKFDGDGNTLWTNSYVRGNFRDVGVDAYFESATGYIYVLVYYSDTHYFGLTTIDSSTGSILLNHSWSYVNGSELNRTGFKISKNTDPSFPNDLVIFGYERDAIIQDPTGPTVSANTVPFTVSVNKTTGRISYAKSYPVPYKDNPDYQDYFRFWEGQSPLIFHPDMGFVSQGGSCSFMVANRSYGPNRSAIEMIALTPSLQNTCDTTSFTATENLINLQLVPTTINNKTIVAQAISYSSQNIALEKTNCEQGTVLSVTTPHNKRPQLFPNPTNSVLNVNTTIKLGYRIFDVSGKQIMQDDSVPDRGINLTSLQNGVYFIKFISEDNKTETFKFIKQ</sequence>
<organism evidence="4 5">
    <name type="scientific">Marinirhabdus gelatinilytica</name>
    <dbReference type="NCBI Taxonomy" id="1703343"/>
    <lineage>
        <taxon>Bacteria</taxon>
        <taxon>Pseudomonadati</taxon>
        <taxon>Bacteroidota</taxon>
        <taxon>Flavobacteriia</taxon>
        <taxon>Flavobacteriales</taxon>
        <taxon>Flavobacteriaceae</taxon>
    </lineage>
</organism>